<feature type="domain" description="Sugar phosphate transporter" evidence="7">
    <location>
        <begin position="126"/>
        <end position="463"/>
    </location>
</feature>
<dbReference type="RefSeq" id="XP_049262683.1">
    <property type="nucleotide sequence ID" value="XM_049407890.1"/>
</dbReference>
<comment type="caution">
    <text evidence="8">The sequence shown here is derived from an EMBL/GenBank/DDBJ whole genome shotgun (WGS) entry which is preliminary data.</text>
</comment>
<feature type="transmembrane region" description="Helical" evidence="6">
    <location>
        <begin position="263"/>
        <end position="281"/>
    </location>
</feature>
<dbReference type="EMBL" id="JAGSYN010000178">
    <property type="protein sequence ID" value="KAG7662450.1"/>
    <property type="molecule type" value="Genomic_DNA"/>
</dbReference>
<dbReference type="Proteomes" id="UP000694255">
    <property type="component" value="Unassembled WGS sequence"/>
</dbReference>
<dbReference type="PANTHER" id="PTHR11132">
    <property type="entry name" value="SOLUTE CARRIER FAMILY 35"/>
    <property type="match status" value="1"/>
</dbReference>
<feature type="transmembrane region" description="Helical" evidence="6">
    <location>
        <begin position="152"/>
        <end position="177"/>
    </location>
</feature>
<feature type="transmembrane region" description="Helical" evidence="6">
    <location>
        <begin position="293"/>
        <end position="311"/>
    </location>
</feature>
<feature type="region of interest" description="Disordered" evidence="5">
    <location>
        <begin position="22"/>
        <end position="43"/>
    </location>
</feature>
<dbReference type="AlphaFoldDB" id="A0A8J5UVT1"/>
<feature type="compositionally biased region" description="Polar residues" evidence="5">
    <location>
        <begin position="26"/>
        <end position="35"/>
    </location>
</feature>
<evidence type="ECO:0000256" key="5">
    <source>
        <dbReference type="SAM" id="MobiDB-lite"/>
    </source>
</evidence>
<dbReference type="GeneID" id="73470781"/>
<proteinExistence type="predicted"/>
<evidence type="ECO:0000256" key="6">
    <source>
        <dbReference type="SAM" id="Phobius"/>
    </source>
</evidence>
<dbReference type="Pfam" id="PF03151">
    <property type="entry name" value="TPT"/>
    <property type="match status" value="1"/>
</dbReference>
<dbReference type="InterPro" id="IPR004853">
    <property type="entry name" value="Sugar_P_trans_dom"/>
</dbReference>
<gene>
    <name evidence="8" type="ORF">J8A68_003981</name>
</gene>
<evidence type="ECO:0000256" key="4">
    <source>
        <dbReference type="ARBA" id="ARBA00023136"/>
    </source>
</evidence>
<protein>
    <recommendedName>
        <fullName evidence="7">Sugar phosphate transporter domain-containing protein</fullName>
    </recommendedName>
</protein>
<evidence type="ECO:0000313" key="8">
    <source>
        <dbReference type="EMBL" id="KAG7662450.1"/>
    </source>
</evidence>
<name>A0A8J5UVT1_9ASCO</name>
<evidence type="ECO:0000256" key="2">
    <source>
        <dbReference type="ARBA" id="ARBA00022692"/>
    </source>
</evidence>
<keyword evidence="4 6" id="KW-0472">Membrane</keyword>
<comment type="subcellular location">
    <subcellularLocation>
        <location evidence="1">Membrane</location>
        <topology evidence="1">Multi-pass membrane protein</topology>
    </subcellularLocation>
</comment>
<keyword evidence="3 6" id="KW-1133">Transmembrane helix</keyword>
<feature type="transmembrane region" description="Helical" evidence="6">
    <location>
        <begin position="123"/>
        <end position="140"/>
    </location>
</feature>
<evidence type="ECO:0000313" key="9">
    <source>
        <dbReference type="Proteomes" id="UP000694255"/>
    </source>
</evidence>
<evidence type="ECO:0000256" key="1">
    <source>
        <dbReference type="ARBA" id="ARBA00004141"/>
    </source>
</evidence>
<reference evidence="8 9" key="1">
    <citation type="journal article" date="2021" name="DNA Res.">
        <title>Genome analysis of Candida subhashii reveals its hybrid nature and dual mitochondrial genome conformations.</title>
        <authorList>
            <person name="Mixao V."/>
            <person name="Hegedusova E."/>
            <person name="Saus E."/>
            <person name="Pryszcz L.P."/>
            <person name="Cillingova A."/>
            <person name="Nosek J."/>
            <person name="Gabaldon T."/>
        </authorList>
    </citation>
    <scope>NUCLEOTIDE SEQUENCE [LARGE SCALE GENOMIC DNA]</scope>
    <source>
        <strain evidence="8 9">CBS 10753</strain>
    </source>
</reference>
<accession>A0A8J5UVT1</accession>
<keyword evidence="2 6" id="KW-0812">Transmembrane</keyword>
<keyword evidence="9" id="KW-1185">Reference proteome</keyword>
<sequence>MYTKKNHSVENIKSQYSKFYSSSQINPNNSSTNLSKIPRSPAAPTPVRVDSYFGGIPTPPRLSKTPSFGSFQYPITPPLSANPSFTSLQHAYPLTPPLSKSSSPITIHETKQQSTWSSWIPPINYKITGLCILWYLASIISSNSTKLILSEFSYPITLTQFQFLLNSMLCLILLAIVNRNSNLSKILPAGVIPSSGNIKKFITPTRLIINTTLPMGCFQFIGHITSHKATSLIPVSLVHTMKSLSPIITVLIYRILYKKQYKLVTYLSLIPLICGIMLTCYKPTTTTTTTTGMEYYGTGLLFAFFSMLIFVSQNIFAKKRLTIEETSSIPLSSKSKHPYSSPSSQDQKLDKLTILFYCSIIGFILTTPIYFISEFLHQTGTQISILELTPRVSILVLINGTSHFFQSLLAFQILGSISPINYSIANILKRIFIIFVSFIWESKNFSNLQSCGLGLTLFGLYCYDRWGVR</sequence>
<dbReference type="OrthoDB" id="1588579at2759"/>
<evidence type="ECO:0000259" key="7">
    <source>
        <dbReference type="Pfam" id="PF03151"/>
    </source>
</evidence>
<organism evidence="8 9">
    <name type="scientific">[Candida] subhashii</name>
    <dbReference type="NCBI Taxonomy" id="561895"/>
    <lineage>
        <taxon>Eukaryota</taxon>
        <taxon>Fungi</taxon>
        <taxon>Dikarya</taxon>
        <taxon>Ascomycota</taxon>
        <taxon>Saccharomycotina</taxon>
        <taxon>Pichiomycetes</taxon>
        <taxon>Debaryomycetaceae</taxon>
        <taxon>Spathaspora</taxon>
    </lineage>
</organism>
<evidence type="ECO:0000256" key="3">
    <source>
        <dbReference type="ARBA" id="ARBA00022989"/>
    </source>
</evidence>
<dbReference type="GO" id="GO:0016020">
    <property type="term" value="C:membrane"/>
    <property type="evidence" value="ECO:0007669"/>
    <property type="project" value="UniProtKB-SubCell"/>
</dbReference>
<feature type="transmembrane region" description="Helical" evidence="6">
    <location>
        <begin position="354"/>
        <end position="372"/>
    </location>
</feature>
<dbReference type="InterPro" id="IPR050186">
    <property type="entry name" value="TPT_transporter"/>
</dbReference>